<dbReference type="EMBL" id="CAJNOC010000639">
    <property type="protein sequence ID" value="CAF0785963.1"/>
    <property type="molecule type" value="Genomic_DNA"/>
</dbReference>
<dbReference type="Gene3D" id="3.10.20.70">
    <property type="entry name" value="Glutamine synthetase, N-terminal domain"/>
    <property type="match status" value="1"/>
</dbReference>
<proteinExistence type="predicted"/>
<dbReference type="Proteomes" id="UP000663879">
    <property type="component" value="Unassembled WGS sequence"/>
</dbReference>
<dbReference type="GO" id="GO:0004356">
    <property type="term" value="F:glutamine synthetase activity"/>
    <property type="evidence" value="ECO:0007669"/>
    <property type="project" value="InterPro"/>
</dbReference>
<gene>
    <name evidence="1" type="ORF">OXX778_LOCUS5717</name>
</gene>
<sequence>MALSKEISNRFDSLKQPRPLYLASYVWIDSDYPDIFRTKTRTIEFEPLKPEDLPLWDCAIAHATSYINTDLFIKPVKLFNDPFYASNRNKLVLCENYKHDKSLANENKRFECIESFKNLKKYSKSTPKFIIEQYYTMFDHNGIEKIDQSLIERGYTNSKLPKDFHYCSIGIDRVSGRNIAECHFKACLYAGIRIKSFSCEKNLSEWKFEIGPCDNYDMADELLMARFILHKVAEDFNVVVKFDKEEPSQNENKLYFSINEKEFLLK</sequence>
<dbReference type="Gene3D" id="3.30.590.10">
    <property type="entry name" value="Glutamine synthetase/guanido kinase, catalytic domain"/>
    <property type="match status" value="1"/>
</dbReference>
<accession>A0A813RUW8</accession>
<dbReference type="InterPro" id="IPR036651">
    <property type="entry name" value="Gln_synt_N_sf"/>
</dbReference>
<dbReference type="GO" id="GO:0005737">
    <property type="term" value="C:cytoplasm"/>
    <property type="evidence" value="ECO:0007669"/>
    <property type="project" value="TreeGrafter"/>
</dbReference>
<evidence type="ECO:0000313" key="2">
    <source>
        <dbReference type="Proteomes" id="UP000663879"/>
    </source>
</evidence>
<dbReference type="InterPro" id="IPR050292">
    <property type="entry name" value="Glutamine_Synthetase"/>
</dbReference>
<keyword evidence="2" id="KW-1185">Reference proteome</keyword>
<protein>
    <submittedName>
        <fullName evidence="1">Uncharacterized protein</fullName>
    </submittedName>
</protein>
<organism evidence="1 2">
    <name type="scientific">Brachionus calyciflorus</name>
    <dbReference type="NCBI Taxonomy" id="104777"/>
    <lineage>
        <taxon>Eukaryota</taxon>
        <taxon>Metazoa</taxon>
        <taxon>Spiralia</taxon>
        <taxon>Gnathifera</taxon>
        <taxon>Rotifera</taxon>
        <taxon>Eurotatoria</taxon>
        <taxon>Monogononta</taxon>
        <taxon>Pseudotrocha</taxon>
        <taxon>Ploima</taxon>
        <taxon>Brachionidae</taxon>
        <taxon>Brachionus</taxon>
    </lineage>
</organism>
<dbReference type="GO" id="GO:0006542">
    <property type="term" value="P:glutamine biosynthetic process"/>
    <property type="evidence" value="ECO:0007669"/>
    <property type="project" value="InterPro"/>
</dbReference>
<dbReference type="AlphaFoldDB" id="A0A813RUW8"/>
<comment type="caution">
    <text evidence="1">The sequence shown here is derived from an EMBL/GenBank/DDBJ whole genome shotgun (WGS) entry which is preliminary data.</text>
</comment>
<dbReference type="InterPro" id="IPR014746">
    <property type="entry name" value="Gln_synth/guanido_kin_cat_dom"/>
</dbReference>
<name>A0A813RUW8_9BILA</name>
<dbReference type="OrthoDB" id="532118at2759"/>
<dbReference type="SUPFAM" id="SSF55931">
    <property type="entry name" value="Glutamine synthetase/guanido kinase"/>
    <property type="match status" value="1"/>
</dbReference>
<dbReference type="PANTHER" id="PTHR20852">
    <property type="entry name" value="GLUTAMINE SYNTHETASE"/>
    <property type="match status" value="1"/>
</dbReference>
<reference evidence="1" key="1">
    <citation type="submission" date="2021-02" db="EMBL/GenBank/DDBJ databases">
        <authorList>
            <person name="Nowell W R."/>
        </authorList>
    </citation>
    <scope>NUCLEOTIDE SEQUENCE</scope>
    <source>
        <strain evidence="1">Ploen Becks lab</strain>
    </source>
</reference>
<dbReference type="PANTHER" id="PTHR20852:SF57">
    <property type="entry name" value="GLUTAMINE SYNTHETASE 2 CYTOPLASMIC"/>
    <property type="match status" value="1"/>
</dbReference>
<evidence type="ECO:0000313" key="1">
    <source>
        <dbReference type="EMBL" id="CAF0785963.1"/>
    </source>
</evidence>